<dbReference type="HAMAP" id="MF_00539">
    <property type="entry name" value="Ribosomal_bL27"/>
    <property type="match status" value="1"/>
</dbReference>
<reference evidence="6" key="2">
    <citation type="submission" date="2009-11" db="EMBL/GenBank/DDBJ databases">
        <title>The Genome Sequence of Allomyces macrogynus strain ATCC 38327.</title>
        <authorList>
            <consortium name="The Broad Institute Genome Sequencing Platform"/>
            <person name="Russ C."/>
            <person name="Cuomo C."/>
            <person name="Shea T."/>
            <person name="Young S.K."/>
            <person name="Zeng Q."/>
            <person name="Koehrsen M."/>
            <person name="Haas B."/>
            <person name="Borodovsky M."/>
            <person name="Guigo R."/>
            <person name="Alvarado L."/>
            <person name="Berlin A."/>
            <person name="Borenstein D."/>
            <person name="Chen Z."/>
            <person name="Engels R."/>
            <person name="Freedman E."/>
            <person name="Gellesch M."/>
            <person name="Goldberg J."/>
            <person name="Griggs A."/>
            <person name="Gujja S."/>
            <person name="Heiman D."/>
            <person name="Hepburn T."/>
            <person name="Howarth C."/>
            <person name="Jen D."/>
            <person name="Larson L."/>
            <person name="Lewis B."/>
            <person name="Mehta T."/>
            <person name="Park D."/>
            <person name="Pearson M."/>
            <person name="Roberts A."/>
            <person name="Saif S."/>
            <person name="Shenoy N."/>
            <person name="Sisk P."/>
            <person name="Stolte C."/>
            <person name="Sykes S."/>
            <person name="Walk T."/>
            <person name="White J."/>
            <person name="Yandava C."/>
            <person name="Burger G."/>
            <person name="Gray M.W."/>
            <person name="Holland P.W.H."/>
            <person name="King N."/>
            <person name="Lang F.B.F."/>
            <person name="Roger A.J."/>
            <person name="Ruiz-Trillo I."/>
            <person name="Lander E."/>
            <person name="Nusbaum C."/>
        </authorList>
    </citation>
    <scope>NUCLEOTIDE SEQUENCE [LARGE SCALE GENOMIC DNA]</scope>
    <source>
        <strain evidence="6">ATCC 38327</strain>
    </source>
</reference>
<evidence type="ECO:0000313" key="5">
    <source>
        <dbReference type="EMBL" id="KNE67726.1"/>
    </source>
</evidence>
<dbReference type="PROSITE" id="PS00831">
    <property type="entry name" value="RIBOSOMAL_L27"/>
    <property type="match status" value="1"/>
</dbReference>
<dbReference type="FunFam" id="2.40.50.100:FF:000020">
    <property type="entry name" value="50S ribosomal protein L27"/>
    <property type="match status" value="1"/>
</dbReference>
<dbReference type="GO" id="GO:0003735">
    <property type="term" value="F:structural constituent of ribosome"/>
    <property type="evidence" value="ECO:0007669"/>
    <property type="project" value="InterPro"/>
</dbReference>
<dbReference type="SUPFAM" id="SSF110324">
    <property type="entry name" value="Ribosomal L27 protein-like"/>
    <property type="match status" value="1"/>
</dbReference>
<dbReference type="PANTHER" id="PTHR15893:SF0">
    <property type="entry name" value="LARGE RIBOSOMAL SUBUNIT PROTEIN BL27M"/>
    <property type="match status" value="1"/>
</dbReference>
<dbReference type="Pfam" id="PF01016">
    <property type="entry name" value="Ribosomal_L27"/>
    <property type="match status" value="1"/>
</dbReference>
<comment type="similarity">
    <text evidence="1">Belongs to the bacterial ribosomal protein bL27 family.</text>
</comment>
<dbReference type="GO" id="GO:0006412">
    <property type="term" value="P:translation"/>
    <property type="evidence" value="ECO:0007669"/>
    <property type="project" value="InterPro"/>
</dbReference>
<dbReference type="PANTHER" id="PTHR15893">
    <property type="entry name" value="RIBOSOMAL PROTEIN L27"/>
    <property type="match status" value="1"/>
</dbReference>
<sequence>MASSLLSRMGALRLAVPATHFLVQRPTALANPLLVGGQKRWATKRSGGSTKNGRDSISKRLGLKKYGGQRVIPGNILVRQRGTQFHAGPNVGMGRDHTLFALQPGTVHFYTAYKVKPLGRTRTLAQPHKFVQVVNPTTHPQAFDADGKLVLSRAIIETDTIRASPSRTATPVLPAVTAEAFIPRRRVFEKIDRVEFETLVTESWAERLGNDHWMVKKRRGSETSFIISGTATVFTVDG</sequence>
<keyword evidence="3" id="KW-0687">Ribonucleoprotein</keyword>
<dbReference type="AlphaFoldDB" id="A0A0L0SYZ2"/>
<dbReference type="STRING" id="578462.A0A0L0SYZ2"/>
<keyword evidence="2 5" id="KW-0689">Ribosomal protein</keyword>
<gene>
    <name evidence="5" type="ORF">AMAG_12456</name>
</gene>
<protein>
    <recommendedName>
        <fullName evidence="4">Large ribosomal subunit protein bL27m</fullName>
    </recommendedName>
</protein>
<evidence type="ECO:0000256" key="3">
    <source>
        <dbReference type="ARBA" id="ARBA00023274"/>
    </source>
</evidence>
<dbReference type="InterPro" id="IPR001684">
    <property type="entry name" value="Ribosomal_bL27"/>
</dbReference>
<dbReference type="VEuPathDB" id="FungiDB:AMAG_12456"/>
<evidence type="ECO:0000256" key="2">
    <source>
        <dbReference type="ARBA" id="ARBA00022980"/>
    </source>
</evidence>
<keyword evidence="6" id="KW-1185">Reference proteome</keyword>
<dbReference type="GO" id="GO:0005762">
    <property type="term" value="C:mitochondrial large ribosomal subunit"/>
    <property type="evidence" value="ECO:0007669"/>
    <property type="project" value="TreeGrafter"/>
</dbReference>
<dbReference type="Gene3D" id="2.40.50.100">
    <property type="match status" value="1"/>
</dbReference>
<name>A0A0L0SYZ2_ALLM3</name>
<accession>A0A0L0SYZ2</accession>
<proteinExistence type="inferred from homology"/>
<dbReference type="eggNOG" id="KOG4600">
    <property type="taxonomic scope" value="Eukaryota"/>
</dbReference>
<organism evidence="5 6">
    <name type="scientific">Allomyces macrogynus (strain ATCC 38327)</name>
    <name type="common">Allomyces javanicus var. macrogynus</name>
    <dbReference type="NCBI Taxonomy" id="578462"/>
    <lineage>
        <taxon>Eukaryota</taxon>
        <taxon>Fungi</taxon>
        <taxon>Fungi incertae sedis</taxon>
        <taxon>Blastocladiomycota</taxon>
        <taxon>Blastocladiomycetes</taxon>
        <taxon>Blastocladiales</taxon>
        <taxon>Blastocladiaceae</taxon>
        <taxon>Allomyces</taxon>
    </lineage>
</organism>
<evidence type="ECO:0000313" key="6">
    <source>
        <dbReference type="Proteomes" id="UP000054350"/>
    </source>
</evidence>
<dbReference type="EMBL" id="GG745354">
    <property type="protein sequence ID" value="KNE67726.1"/>
    <property type="molecule type" value="Genomic_DNA"/>
</dbReference>
<dbReference type="OrthoDB" id="1867012at2759"/>
<dbReference type="PRINTS" id="PR00063">
    <property type="entry name" value="RIBOSOMALL27"/>
</dbReference>
<dbReference type="InterPro" id="IPR018261">
    <property type="entry name" value="Ribosomal_bL27_CS"/>
</dbReference>
<evidence type="ECO:0000256" key="4">
    <source>
        <dbReference type="ARBA" id="ARBA00035267"/>
    </source>
</evidence>
<evidence type="ECO:0000256" key="1">
    <source>
        <dbReference type="ARBA" id="ARBA00010797"/>
    </source>
</evidence>
<reference evidence="5 6" key="1">
    <citation type="submission" date="2009-11" db="EMBL/GenBank/DDBJ databases">
        <title>Annotation of Allomyces macrogynus ATCC 38327.</title>
        <authorList>
            <consortium name="The Broad Institute Genome Sequencing Platform"/>
            <person name="Russ C."/>
            <person name="Cuomo C."/>
            <person name="Burger G."/>
            <person name="Gray M.W."/>
            <person name="Holland P.W.H."/>
            <person name="King N."/>
            <person name="Lang F.B.F."/>
            <person name="Roger A.J."/>
            <person name="Ruiz-Trillo I."/>
            <person name="Young S.K."/>
            <person name="Zeng Q."/>
            <person name="Gargeya S."/>
            <person name="Fitzgerald M."/>
            <person name="Haas B."/>
            <person name="Abouelleil A."/>
            <person name="Alvarado L."/>
            <person name="Arachchi H.M."/>
            <person name="Berlin A."/>
            <person name="Chapman S.B."/>
            <person name="Gearin G."/>
            <person name="Goldberg J."/>
            <person name="Griggs A."/>
            <person name="Gujja S."/>
            <person name="Hansen M."/>
            <person name="Heiman D."/>
            <person name="Howarth C."/>
            <person name="Larimer J."/>
            <person name="Lui A."/>
            <person name="MacDonald P.J.P."/>
            <person name="McCowen C."/>
            <person name="Montmayeur A."/>
            <person name="Murphy C."/>
            <person name="Neiman D."/>
            <person name="Pearson M."/>
            <person name="Priest M."/>
            <person name="Roberts A."/>
            <person name="Saif S."/>
            <person name="Shea T."/>
            <person name="Sisk P."/>
            <person name="Stolte C."/>
            <person name="Sykes S."/>
            <person name="Wortman J."/>
            <person name="Nusbaum C."/>
            <person name="Birren B."/>
        </authorList>
    </citation>
    <scope>NUCLEOTIDE SEQUENCE [LARGE SCALE GENOMIC DNA]</scope>
    <source>
        <strain evidence="5 6">ATCC 38327</strain>
    </source>
</reference>
<dbReference type="NCBIfam" id="TIGR00062">
    <property type="entry name" value="L27"/>
    <property type="match status" value="1"/>
</dbReference>
<dbReference type="Proteomes" id="UP000054350">
    <property type="component" value="Unassembled WGS sequence"/>
</dbReference>